<sequence length="67" mass="8193">MNNQEEKILKFIALKDFIFKNDFNYIEDELYEFIFETSLPKNSIFDSFNAEWDDEYKNLTLKDLLLK</sequence>
<dbReference type="Proteomes" id="UP001176210">
    <property type="component" value="Unassembled WGS sequence"/>
</dbReference>
<protein>
    <submittedName>
        <fullName evidence="1">Uncharacterized protein</fullName>
    </submittedName>
</protein>
<accession>A0ABT7HWF1</accession>
<evidence type="ECO:0000313" key="2">
    <source>
        <dbReference type="Proteomes" id="UP001176210"/>
    </source>
</evidence>
<keyword evidence="2" id="KW-1185">Reference proteome</keyword>
<comment type="caution">
    <text evidence="1">The sequence shown here is derived from an EMBL/GenBank/DDBJ whole genome shotgun (WGS) entry which is preliminary data.</text>
</comment>
<organism evidence="1 2">
    <name type="scientific">Mammaliicoccus sciuri</name>
    <name type="common">Staphylococcus sciuri</name>
    <dbReference type="NCBI Taxonomy" id="1296"/>
    <lineage>
        <taxon>Bacteria</taxon>
        <taxon>Bacillati</taxon>
        <taxon>Bacillota</taxon>
        <taxon>Bacilli</taxon>
        <taxon>Bacillales</taxon>
        <taxon>Staphylococcaceae</taxon>
        <taxon>Mammaliicoccus</taxon>
    </lineage>
</organism>
<gene>
    <name evidence="1" type="ORF">OWO77_05755</name>
</gene>
<evidence type="ECO:0000313" key="1">
    <source>
        <dbReference type="EMBL" id="MDL0116477.1"/>
    </source>
</evidence>
<reference evidence="1" key="2">
    <citation type="journal article" date="2023" name="Vet. Microbiol.">
        <title>Emergence of livestock-associated Mammaliicoccus sciuri ST71 co-harbouring mecA and mecC genes in Brazil.</title>
        <authorList>
            <person name="de Moura G.S."/>
            <person name="de Carvalho E."/>
            <person name="Ramos Sanchez E.M."/>
            <person name="Sellera F.P."/>
            <person name="Marques M.F.S."/>
            <person name="Heinemann M.B."/>
            <person name="De Vliegher S."/>
            <person name="Souza F.N."/>
            <person name="Mota R.A."/>
        </authorList>
    </citation>
    <scope>NUCLEOTIDE SEQUENCE</scope>
    <source>
        <strain evidence="1">BR656</strain>
    </source>
</reference>
<dbReference type="RefSeq" id="WP_243495935.1">
    <property type="nucleotide sequence ID" value="NZ_JALGPF010000001.1"/>
</dbReference>
<name>A0ABT7HWF1_MAMSC</name>
<proteinExistence type="predicted"/>
<reference evidence="1" key="1">
    <citation type="submission" date="2022-09" db="EMBL/GenBank/DDBJ databases">
        <authorList>
            <person name="De Moura G.S."/>
            <person name="Carvalho E."/>
            <person name="Ramos Sanchez E.M."/>
            <person name="Sellera F.P."/>
            <person name="Marques M.F.S."/>
            <person name="Heinemann M.B."/>
            <person name="De Vliegher S."/>
            <person name="Souza F.N."/>
            <person name="Mota R.A."/>
        </authorList>
    </citation>
    <scope>NUCLEOTIDE SEQUENCE</scope>
    <source>
        <strain evidence="1">BR656</strain>
    </source>
</reference>
<dbReference type="EMBL" id="JAPNQM010000001">
    <property type="protein sequence ID" value="MDL0116477.1"/>
    <property type="molecule type" value="Genomic_DNA"/>
</dbReference>